<dbReference type="Proteomes" id="UP001239522">
    <property type="component" value="Plasmid unnamed1"/>
</dbReference>
<dbReference type="GO" id="GO:0016740">
    <property type="term" value="F:transferase activity"/>
    <property type="evidence" value="ECO:0007669"/>
    <property type="project" value="UniProtKB-KW"/>
</dbReference>
<dbReference type="InterPro" id="IPR008278">
    <property type="entry name" value="4-PPantetheinyl_Trfase_dom"/>
</dbReference>
<feature type="region of interest" description="Disordered" evidence="3">
    <location>
        <begin position="238"/>
        <end position="270"/>
    </location>
</feature>
<gene>
    <name evidence="5" type="ORF">P8A18_33930</name>
</gene>
<feature type="domain" description="4'-phosphopantetheinyl transferase" evidence="4">
    <location>
        <begin position="135"/>
        <end position="235"/>
    </location>
</feature>
<evidence type="ECO:0000256" key="2">
    <source>
        <dbReference type="ARBA" id="ARBA00022679"/>
    </source>
</evidence>
<geneLocation type="plasmid" evidence="5 6">
    <name>unnamed1</name>
</geneLocation>
<dbReference type="Pfam" id="PF01648">
    <property type="entry name" value="ACPS"/>
    <property type="match status" value="1"/>
</dbReference>
<proteinExistence type="inferred from homology"/>
<sequence>MTAAAGGGAPVYVNCPDGPWDVVQDRFSSAGRVVVHTTWGVWAPAALLDPELRRMLGRDWPRYRQFPGTGQRLGFAASRYVMKYTVAAALEVPVQAIDFTFRPGGRPGVRGWDELSLSLAHTDELLVVAVSGTGAIGVDIERADRSIPFDLMGEEMCTPREARRLAVMPAERQRAELLRLWTLKEAYTKALGYGLRHSFSRVGFDEDAEGRTRLAAPAPDADAWTFDTHRVQDRYLVSEAHRGAPPVRAADPSAATGTSTAQDEGARDRG</sequence>
<keyword evidence="6" id="KW-1185">Reference proteome</keyword>
<dbReference type="SUPFAM" id="SSF56214">
    <property type="entry name" value="4'-phosphopantetheinyl transferase"/>
    <property type="match status" value="2"/>
</dbReference>
<dbReference type="PANTHER" id="PTHR12215">
    <property type="entry name" value="PHOSPHOPANTETHEINE TRANSFERASE"/>
    <property type="match status" value="1"/>
</dbReference>
<dbReference type="Gene3D" id="3.90.470.20">
    <property type="entry name" value="4'-phosphopantetheinyl transferase domain"/>
    <property type="match status" value="2"/>
</dbReference>
<dbReference type="InterPro" id="IPR037143">
    <property type="entry name" value="4-PPantetheinyl_Trfase_dom_sf"/>
</dbReference>
<dbReference type="RefSeq" id="WP_306061621.1">
    <property type="nucleotide sequence ID" value="NZ_CP120998.1"/>
</dbReference>
<evidence type="ECO:0000313" key="5">
    <source>
        <dbReference type="EMBL" id="WLQ38517.1"/>
    </source>
</evidence>
<dbReference type="PANTHER" id="PTHR12215:SF10">
    <property type="entry name" value="L-AMINOADIPATE-SEMIALDEHYDE DEHYDROGENASE-PHOSPHOPANTETHEINYL TRANSFERASE"/>
    <property type="match status" value="1"/>
</dbReference>
<keyword evidence="2 5" id="KW-0808">Transferase</keyword>
<reference evidence="5 6" key="1">
    <citation type="submission" date="2023-03" db="EMBL/GenBank/DDBJ databases">
        <title>Isolation and description of six Streptomyces strains from soil environments, able to metabolize different microbial glucans.</title>
        <authorList>
            <person name="Widen T."/>
            <person name="Larsbrink J."/>
        </authorList>
    </citation>
    <scope>NUCLEOTIDE SEQUENCE [LARGE SCALE GENOMIC DNA]</scope>
    <source>
        <strain evidence="5 6">Mut1</strain>
        <plasmid evidence="5 6">unnamed1</plasmid>
    </source>
</reference>
<keyword evidence="5" id="KW-0614">Plasmid</keyword>
<evidence type="ECO:0000256" key="3">
    <source>
        <dbReference type="SAM" id="MobiDB-lite"/>
    </source>
</evidence>
<organism evidence="5 6">
    <name type="scientific">Streptomyces castrisilvae</name>
    <dbReference type="NCBI Taxonomy" id="3033811"/>
    <lineage>
        <taxon>Bacteria</taxon>
        <taxon>Bacillati</taxon>
        <taxon>Actinomycetota</taxon>
        <taxon>Actinomycetes</taxon>
        <taxon>Kitasatosporales</taxon>
        <taxon>Streptomycetaceae</taxon>
        <taxon>Streptomyces</taxon>
    </lineage>
</organism>
<protein>
    <submittedName>
        <fullName evidence="5">4'-phosphopantetheinyl transferase superfamily protein</fullName>
    </submittedName>
</protein>
<evidence type="ECO:0000313" key="6">
    <source>
        <dbReference type="Proteomes" id="UP001239522"/>
    </source>
</evidence>
<evidence type="ECO:0000256" key="1">
    <source>
        <dbReference type="ARBA" id="ARBA00010990"/>
    </source>
</evidence>
<name>A0ABY9HWY0_9ACTN</name>
<dbReference type="InterPro" id="IPR050559">
    <property type="entry name" value="P-Pant_transferase_sf"/>
</dbReference>
<comment type="similarity">
    <text evidence="1">Belongs to the P-Pant transferase superfamily. Gsp/Sfp/HetI/AcpT family.</text>
</comment>
<dbReference type="EMBL" id="CP120998">
    <property type="protein sequence ID" value="WLQ38517.1"/>
    <property type="molecule type" value="Genomic_DNA"/>
</dbReference>
<evidence type="ECO:0000259" key="4">
    <source>
        <dbReference type="Pfam" id="PF01648"/>
    </source>
</evidence>
<accession>A0ABY9HWY0</accession>